<keyword evidence="2" id="KW-1185">Reference proteome</keyword>
<dbReference type="STRING" id="77044.A0A1S8A6N5"/>
<evidence type="ECO:0000313" key="1">
    <source>
        <dbReference type="EMBL" id="GAW25370.1"/>
    </source>
</evidence>
<dbReference type="InterPro" id="IPR029058">
    <property type="entry name" value="AB_hydrolase_fold"/>
</dbReference>
<reference evidence="1" key="1">
    <citation type="submission" date="2016-03" db="EMBL/GenBank/DDBJ databases">
        <title>Draft genome sequence of Rosellinia necatrix.</title>
        <authorList>
            <person name="Kanematsu S."/>
        </authorList>
    </citation>
    <scope>NUCLEOTIDE SEQUENCE [LARGE SCALE GENOMIC DNA]</scope>
    <source>
        <strain evidence="1">W97</strain>
    </source>
</reference>
<dbReference type="Proteomes" id="UP000054516">
    <property type="component" value="Unassembled WGS sequence"/>
</dbReference>
<sequence length="267" mass="28989">MRSRLSGKRVLVGNNANDGAPLVNPHISTRPQYDGFIAETFPLFTPQDIVHLNKVYGISDTLPPNSGVAFDTLGTSGPTALTQSGVATGIQQSVFNMAAETVFNCPAQWIAEAFSTGCRSAWKYQYSVTPSYHGADLSSYFSVGAKLPSDDFRHAMQKIWGNFVINNTPIIPVTDAAGSYENASVPVGRNGTHIDWPQFTRHNPVHMNLNTTGGEISLITVADTLAYYIRTGPGVVNTFSLADARSWEGGRGDRCDFWRTVSARVPQ</sequence>
<dbReference type="AlphaFoldDB" id="A0A1S8A6N5"/>
<gene>
    <name evidence="1" type="ORF">SAMD00023353_0501720</name>
</gene>
<protein>
    <submittedName>
        <fullName evidence="1">Putative carboxylesterase</fullName>
    </submittedName>
</protein>
<dbReference type="Gene3D" id="3.40.50.1820">
    <property type="entry name" value="alpha/beta hydrolase"/>
    <property type="match status" value="1"/>
</dbReference>
<organism evidence="1">
    <name type="scientific">Rosellinia necatrix</name>
    <name type="common">White root-rot fungus</name>
    <dbReference type="NCBI Taxonomy" id="77044"/>
    <lineage>
        <taxon>Eukaryota</taxon>
        <taxon>Fungi</taxon>
        <taxon>Dikarya</taxon>
        <taxon>Ascomycota</taxon>
        <taxon>Pezizomycotina</taxon>
        <taxon>Sordariomycetes</taxon>
        <taxon>Xylariomycetidae</taxon>
        <taxon>Xylariales</taxon>
        <taxon>Xylariaceae</taxon>
        <taxon>Rosellinia</taxon>
    </lineage>
</organism>
<dbReference type="EMBL" id="DF977450">
    <property type="protein sequence ID" value="GAW25370.1"/>
    <property type="molecule type" value="Genomic_DNA"/>
</dbReference>
<proteinExistence type="predicted"/>
<dbReference type="OMA" id="GTHIDWP"/>
<evidence type="ECO:0000313" key="2">
    <source>
        <dbReference type="Proteomes" id="UP000054516"/>
    </source>
</evidence>
<name>A0A1S8A6N5_ROSNE</name>
<accession>A0A1S8A6N5</accession>
<dbReference type="SUPFAM" id="SSF53474">
    <property type="entry name" value="alpha/beta-Hydrolases"/>
    <property type="match status" value="1"/>
</dbReference>
<dbReference type="OrthoDB" id="408631at2759"/>